<name>A0A1S8SAW2_CLOBE</name>
<dbReference type="Pfam" id="PF13439">
    <property type="entry name" value="Glyco_transf_4"/>
    <property type="match status" value="1"/>
</dbReference>
<feature type="domain" description="Glycosyl transferase family 1" evidence="1">
    <location>
        <begin position="193"/>
        <end position="340"/>
    </location>
</feature>
<dbReference type="InterPro" id="IPR028098">
    <property type="entry name" value="Glyco_trans_4-like_N"/>
</dbReference>
<dbReference type="Pfam" id="PF00534">
    <property type="entry name" value="Glycos_transf_1"/>
    <property type="match status" value="1"/>
</dbReference>
<dbReference type="InterPro" id="IPR050194">
    <property type="entry name" value="Glycosyltransferase_grp1"/>
</dbReference>
<evidence type="ECO:0000313" key="3">
    <source>
        <dbReference type="EMBL" id="OOM62603.1"/>
    </source>
</evidence>
<evidence type="ECO:0000313" key="4">
    <source>
        <dbReference type="Proteomes" id="UP000190973"/>
    </source>
</evidence>
<sequence>MKVAIVHEWLTIYGGSERVTEVFHEIFPEAPIYCLVYDNKTMPDRFRNYDIRTTFVQKLPFSKKRYKDYLPLMPMAFEELDLTEYDLIISSSTACAKGVITRSDAVHICYCHTPTRYLWEFYYEYTKNMSKLKKIIISMFIHKLRIWDRLAADRVDYFIANSNYIAGRISKYYRRKSEVIFPPVNTHLYNIGDKNEEYYLIVSRLVTYKKVDLAVEAFNKLGLPLIIIGDGPERSNIEKIAGSNIKLLGRLSDEEIREYYSKCKAFIFPGEEDFGLTPVECQASGRPVIAYKKGGALDTVLDEKTGILFEEQNVESLVEAVGKFEKYGVEYDRQQIKEYSERFSVDRFKKEFKDYINKVINNRI</sequence>
<evidence type="ECO:0000259" key="2">
    <source>
        <dbReference type="Pfam" id="PF13439"/>
    </source>
</evidence>
<keyword evidence="3" id="KW-0808">Transferase</keyword>
<dbReference type="Proteomes" id="UP000190973">
    <property type="component" value="Unassembled WGS sequence"/>
</dbReference>
<dbReference type="PANTHER" id="PTHR45947:SF3">
    <property type="entry name" value="SULFOQUINOVOSYL TRANSFERASE SQD2"/>
    <property type="match status" value="1"/>
</dbReference>
<organism evidence="3 4">
    <name type="scientific">Clostridium beijerinckii</name>
    <name type="common">Clostridium MP</name>
    <dbReference type="NCBI Taxonomy" id="1520"/>
    <lineage>
        <taxon>Bacteria</taxon>
        <taxon>Bacillati</taxon>
        <taxon>Bacillota</taxon>
        <taxon>Clostridia</taxon>
        <taxon>Eubacteriales</taxon>
        <taxon>Clostridiaceae</taxon>
        <taxon>Clostridium</taxon>
    </lineage>
</organism>
<dbReference type="AlphaFoldDB" id="A0A1S8SAW2"/>
<evidence type="ECO:0000259" key="1">
    <source>
        <dbReference type="Pfam" id="PF00534"/>
    </source>
</evidence>
<dbReference type="Gene3D" id="3.40.50.2000">
    <property type="entry name" value="Glycogen Phosphorylase B"/>
    <property type="match status" value="2"/>
</dbReference>
<dbReference type="EMBL" id="LZZI01000021">
    <property type="protein sequence ID" value="OOM62603.1"/>
    <property type="molecule type" value="Genomic_DNA"/>
</dbReference>
<dbReference type="InterPro" id="IPR001296">
    <property type="entry name" value="Glyco_trans_1"/>
</dbReference>
<dbReference type="SUPFAM" id="SSF53756">
    <property type="entry name" value="UDP-Glycosyltransferase/glycogen phosphorylase"/>
    <property type="match status" value="1"/>
</dbReference>
<dbReference type="RefSeq" id="WP_077838321.1">
    <property type="nucleotide sequence ID" value="NZ_JABTAE010000001.1"/>
</dbReference>
<reference evidence="3 4" key="1">
    <citation type="submission" date="2016-05" db="EMBL/GenBank/DDBJ databases">
        <title>Microbial solvent formation.</title>
        <authorList>
            <person name="Poehlein A."/>
            <person name="Montoya Solano J.D."/>
            <person name="Flitsch S."/>
            <person name="Krabben P."/>
            <person name="Duerre P."/>
            <person name="Daniel R."/>
        </authorList>
    </citation>
    <scope>NUCLEOTIDE SEQUENCE [LARGE SCALE GENOMIC DNA]</scope>
    <source>
        <strain evidence="3 4">DSM 53</strain>
    </source>
</reference>
<keyword evidence="3" id="KW-0328">Glycosyltransferase</keyword>
<gene>
    <name evidence="3" type="primary">pimB</name>
    <name evidence="3" type="ORF">CLBCK_16460</name>
</gene>
<accession>A0A1S8SAW2</accession>
<protein>
    <submittedName>
        <fullName evidence="3">GDP-mannose-dependent alpha-(1-6)-phosphatidylinositol monomannoside mannosyltransferase</fullName>
        <ecNumber evidence="3">2.4.1.57</ecNumber>
    </submittedName>
</protein>
<feature type="domain" description="Glycosyltransferase subfamily 4-like N-terminal" evidence="2">
    <location>
        <begin position="14"/>
        <end position="187"/>
    </location>
</feature>
<dbReference type="GO" id="GO:0016757">
    <property type="term" value="F:glycosyltransferase activity"/>
    <property type="evidence" value="ECO:0007669"/>
    <property type="project" value="UniProtKB-KW"/>
</dbReference>
<proteinExistence type="predicted"/>
<dbReference type="PANTHER" id="PTHR45947">
    <property type="entry name" value="SULFOQUINOVOSYL TRANSFERASE SQD2"/>
    <property type="match status" value="1"/>
</dbReference>
<dbReference type="EC" id="2.4.1.57" evidence="3"/>
<comment type="caution">
    <text evidence="3">The sequence shown here is derived from an EMBL/GenBank/DDBJ whole genome shotgun (WGS) entry which is preliminary data.</text>
</comment>